<dbReference type="Gene3D" id="3.30.2350.10">
    <property type="entry name" value="Pseudouridine synthase"/>
    <property type="match status" value="2"/>
</dbReference>
<dbReference type="AlphaFoldDB" id="A0A6P6RVU6"/>
<dbReference type="RefSeq" id="XP_026191604.1">
    <property type="nucleotide sequence ID" value="XM_026335819.1"/>
</dbReference>
<dbReference type="GO" id="GO:1990481">
    <property type="term" value="P:mRNA pseudouridine synthesis"/>
    <property type="evidence" value="ECO:0007669"/>
    <property type="project" value="TreeGrafter"/>
</dbReference>
<dbReference type="EC" id="5.4.99.25" evidence="2"/>
<gene>
    <name evidence="8" type="primary">LOC34619602</name>
</gene>
<dbReference type="GO" id="GO:0160148">
    <property type="term" value="F:tRNA pseudouridine(55) synthase activity"/>
    <property type="evidence" value="ECO:0007669"/>
    <property type="project" value="UniProtKB-EC"/>
</dbReference>
<organism evidence="7 8">
    <name type="scientific">Cyclospora cayetanensis</name>
    <dbReference type="NCBI Taxonomy" id="88456"/>
    <lineage>
        <taxon>Eukaryota</taxon>
        <taxon>Sar</taxon>
        <taxon>Alveolata</taxon>
        <taxon>Apicomplexa</taxon>
        <taxon>Conoidasida</taxon>
        <taxon>Coccidia</taxon>
        <taxon>Eucoccidiorida</taxon>
        <taxon>Eimeriorina</taxon>
        <taxon>Eimeriidae</taxon>
        <taxon>Cyclospora</taxon>
    </lineage>
</organism>
<dbReference type="GeneID" id="34619602"/>
<dbReference type="Pfam" id="PF01509">
    <property type="entry name" value="TruB_N"/>
    <property type="match status" value="1"/>
</dbReference>
<name>A0A6P6RVU6_9EIME</name>
<dbReference type="GO" id="GO:0006400">
    <property type="term" value="P:tRNA modification"/>
    <property type="evidence" value="ECO:0007669"/>
    <property type="project" value="TreeGrafter"/>
</dbReference>
<feature type="signal peptide" evidence="5">
    <location>
        <begin position="1"/>
        <end position="22"/>
    </location>
</feature>
<reference evidence="8" key="1">
    <citation type="submission" date="2025-08" db="UniProtKB">
        <authorList>
            <consortium name="RefSeq"/>
        </authorList>
    </citation>
    <scope>IDENTIFICATION</scope>
</reference>
<evidence type="ECO:0000256" key="4">
    <source>
        <dbReference type="ARBA" id="ARBA00023235"/>
    </source>
</evidence>
<evidence type="ECO:0000256" key="5">
    <source>
        <dbReference type="SAM" id="SignalP"/>
    </source>
</evidence>
<evidence type="ECO:0000256" key="3">
    <source>
        <dbReference type="ARBA" id="ARBA00022694"/>
    </source>
</evidence>
<evidence type="ECO:0000259" key="6">
    <source>
        <dbReference type="Pfam" id="PF01509"/>
    </source>
</evidence>
<feature type="domain" description="Pseudouridine synthase II N-terminal" evidence="6">
    <location>
        <begin position="261"/>
        <end position="377"/>
    </location>
</feature>
<evidence type="ECO:0000313" key="7">
    <source>
        <dbReference type="Proteomes" id="UP000515125"/>
    </source>
</evidence>
<dbReference type="InterPro" id="IPR014780">
    <property type="entry name" value="tRNA_psdUridine_synth_TruB"/>
</dbReference>
<protein>
    <recommendedName>
        <fullName evidence="2">tRNA pseudouridine(55) synthase</fullName>
        <ecNumber evidence="2">5.4.99.25</ecNumber>
    </recommendedName>
</protein>
<dbReference type="PANTHER" id="PTHR13767:SF2">
    <property type="entry name" value="PSEUDOURIDYLATE SYNTHASE TRUB1"/>
    <property type="match status" value="1"/>
</dbReference>
<evidence type="ECO:0000313" key="8">
    <source>
        <dbReference type="RefSeq" id="XP_026191604.1"/>
    </source>
</evidence>
<dbReference type="OrthoDB" id="9995526at2759"/>
<keyword evidence="4" id="KW-0413">Isomerase</keyword>
<dbReference type="Proteomes" id="UP000515125">
    <property type="component" value="Unplaced"/>
</dbReference>
<proteinExistence type="inferred from homology"/>
<dbReference type="SUPFAM" id="SSF55120">
    <property type="entry name" value="Pseudouridine synthase"/>
    <property type="match status" value="2"/>
</dbReference>
<comment type="similarity">
    <text evidence="1">Belongs to the pseudouridine synthase TruB family.</text>
</comment>
<accession>A0A6P6RVU6</accession>
<feature type="chain" id="PRO_5028026958" description="tRNA pseudouridine(55) synthase" evidence="5">
    <location>
        <begin position="23"/>
        <end position="436"/>
    </location>
</feature>
<keyword evidence="3" id="KW-0819">tRNA processing</keyword>
<dbReference type="InterPro" id="IPR020103">
    <property type="entry name" value="PsdUridine_synth_cat_dom_sf"/>
</dbReference>
<dbReference type="GO" id="GO:0005634">
    <property type="term" value="C:nucleus"/>
    <property type="evidence" value="ECO:0007669"/>
    <property type="project" value="TreeGrafter"/>
</dbReference>
<dbReference type="InterPro" id="IPR002501">
    <property type="entry name" value="PsdUridine_synth_N"/>
</dbReference>
<dbReference type="GO" id="GO:0003723">
    <property type="term" value="F:RNA binding"/>
    <property type="evidence" value="ECO:0007669"/>
    <property type="project" value="InterPro"/>
</dbReference>
<keyword evidence="7" id="KW-1185">Reference proteome</keyword>
<dbReference type="PANTHER" id="PTHR13767">
    <property type="entry name" value="TRNA-PSEUDOURIDINE SYNTHASE"/>
    <property type="match status" value="1"/>
</dbReference>
<sequence length="436" mass="47730">MRGIRLLATQVAVWIVEPCADAYLPPSAASSWASPWFHRCPSSRVEAAATSTSWANASAGVQDSRGLHEGLPSHLVDTPASRDLLQLVATLREDEASRRERKKNGDMFHDLRCIDGLLPILKPRGITSADVCRVVRHILKTPYPRFSERASAHETEPLRLPDKPSYGECLHGTNFQTPELQQRQKLRVGHGGTLDPPASGKAPASYASPSLPLPASVRPRASRVIQGCACQNALLVFPPAAVLFILPPPVTLGSFPIGFFSGVLVLGVGRGTAHLKGLLDGPKEYVARVRLGIETDTLDAAGKKVREVPWETVSFERLEQVIGRFNGLSYLQQPPLFSAKRIRGRHSYELAREGTAYTPADRPPASLVSIDQIKILRRAEVLVNSPKGSSHARKRHQCFCKLALRVLLSQSFPDPKRLSCIQGGHLYQSSRLHSCS</sequence>
<evidence type="ECO:0000256" key="1">
    <source>
        <dbReference type="ARBA" id="ARBA00008999"/>
    </source>
</evidence>
<evidence type="ECO:0000256" key="2">
    <source>
        <dbReference type="ARBA" id="ARBA00012787"/>
    </source>
</evidence>
<keyword evidence="5" id="KW-0732">Signal</keyword>